<dbReference type="SUPFAM" id="SSF53254">
    <property type="entry name" value="Phosphoglycerate mutase-like"/>
    <property type="match status" value="1"/>
</dbReference>
<evidence type="ECO:0000259" key="5">
    <source>
        <dbReference type="PROSITE" id="PS50158"/>
    </source>
</evidence>
<dbReference type="OrthoDB" id="6777263at2759"/>
<dbReference type="GO" id="GO:0003676">
    <property type="term" value="F:nucleic acid binding"/>
    <property type="evidence" value="ECO:0007669"/>
    <property type="project" value="InterPro"/>
</dbReference>
<feature type="binding site" evidence="2">
    <location>
        <position position="336"/>
    </location>
    <ligand>
        <name>substrate</name>
    </ligand>
</feature>
<keyword evidence="7" id="KW-1185">Reference proteome</keyword>
<dbReference type="Pfam" id="PF00098">
    <property type="entry name" value="zf-CCHC"/>
    <property type="match status" value="1"/>
</dbReference>
<dbReference type="PANTHER" id="PTHR12837:SF0">
    <property type="entry name" value="POLY(ADP-RIBOSE) GLYCOHYDROLASE"/>
    <property type="match status" value="1"/>
</dbReference>
<feature type="binding site" evidence="2">
    <location>
        <position position="350"/>
    </location>
    <ligand>
        <name>substrate</name>
    </ligand>
</feature>
<dbReference type="Gene3D" id="3.40.50.1240">
    <property type="entry name" value="Phosphoglycerate mutase-like"/>
    <property type="match status" value="1"/>
</dbReference>
<dbReference type="InterPro" id="IPR047086">
    <property type="entry name" value="SF1-HH_sf"/>
</dbReference>
<proteinExistence type="predicted"/>
<dbReference type="InterPro" id="IPR001878">
    <property type="entry name" value="Znf_CCHC"/>
</dbReference>
<comment type="caution">
    <text evidence="6">The sequence shown here is derived from an EMBL/GenBank/DDBJ whole genome shotgun (WGS) entry which is preliminary data.</text>
</comment>
<keyword evidence="3" id="KW-0863">Zinc-finger</keyword>
<protein>
    <submittedName>
        <fullName evidence="6">PARG protein</fullName>
    </submittedName>
</protein>
<dbReference type="Gene3D" id="4.10.60.10">
    <property type="entry name" value="Zinc finger, CCHC-type"/>
    <property type="match status" value="1"/>
</dbReference>
<keyword evidence="3" id="KW-0862">Zinc</keyword>
<evidence type="ECO:0000256" key="1">
    <source>
        <dbReference type="PIRSR" id="PIRSR607724-1"/>
    </source>
</evidence>
<dbReference type="InterPro" id="IPR013078">
    <property type="entry name" value="His_Pase_superF_clade-1"/>
</dbReference>
<evidence type="ECO:0000256" key="4">
    <source>
        <dbReference type="SAM" id="MobiDB-lite"/>
    </source>
</evidence>
<sequence>MADSLVVADASQALVLADAARGATETSLVLYDDSDHKRKAKSAGGVPKKGKRFGLPEDKPFRPLPYVELPVGLSEVEVDQFLREQRLEDLNRKLQLQQLEDVEPDIRPPSPPPIYDRQGNRLNTRDVRIRKAMLAEFNRLIRYMLKNLENYVPPDGWKPQRLVKKIIIPYECKPYRCDMWFQEVRCSQGPSYYGSYSGDRFGGGIGLRVGIEEREDKHTRLPGTGVVRVTTFTDTHERLKEWASQENWQRATEVHKAAYFTRTTNEIQERVLEHVRQHYCNASFVADKPVSMALFRLKDCEEFKNRCKQKQVLQLPLVVHGVFDEATEPCIVDFANKRLGGGWLSYGCVQEEILFIERPDFGAMCARSLLEMPDPTKEPIASPFSMEPNEAWVLRGAPRFAKIGWYGRAPKDALNKVKLLDPEDDRMTSPTVVAIDAIKASFEVYTREHLQLMLRKAYTGFVAVKEDELFGGEFEVSTGSWGCGAFFNSEPVMFAIQALAANAAGLRLIYHSLGDGRRLAPAFALLEDAMVRKLTIEEALDALAEQCSNDIGDKWQTDEELYMPQHVHIEGDTEEQIETATNLIMPLLNPESPEFEYARTHGMQQVALVNGFTLKKTEQRCGVCGALGHLGFDCPETEAFSYKMADVKCTICGDRGHVASDCKQAAEQHKKADREAWKRLRTHDTQYDPPLTSTGWKQSSTAGKQILRDLQRASAPVACIYSSPTMRTMATGAAIAKELAAAGVTPAYGLNCCAAAKMVGVSSRYFARPADEATMQGIQVSCWPPVGDAEEVGRRNRSPTGFVETVKELARAHAPGEAVVMISHREGIWEVLKHLHMAPTGKYCSTHYLQYEHASRKLQLWNVEDHLAATLPAQLETAMTELRIAPDASPTTPAKGRGRILLELPGSTERLWQTPGVEGLLVEKGDVAAGEVVELLSSPQASEGEAGDFVLVRKDNGVEGWTPAKHLKPMLVLG</sequence>
<feature type="domain" description="CCHC-type" evidence="5">
    <location>
        <begin position="648"/>
        <end position="664"/>
    </location>
</feature>
<evidence type="ECO:0000256" key="2">
    <source>
        <dbReference type="PIRSR" id="PIRSR607724-2"/>
    </source>
</evidence>
<dbReference type="Pfam" id="PF16275">
    <property type="entry name" value="SF1-HH"/>
    <property type="match status" value="1"/>
</dbReference>
<dbReference type="EMBL" id="CAJNIZ010043880">
    <property type="protein sequence ID" value="CAE7671669.1"/>
    <property type="molecule type" value="Genomic_DNA"/>
</dbReference>
<accession>A0A812W958</accession>
<feature type="active site" evidence="1">
    <location>
        <position position="333"/>
    </location>
</feature>
<feature type="region of interest" description="Disordered" evidence="4">
    <location>
        <begin position="100"/>
        <end position="119"/>
    </location>
</feature>
<dbReference type="GO" id="GO:0004649">
    <property type="term" value="F:poly(ADP-ribose) glycohydrolase activity"/>
    <property type="evidence" value="ECO:0007669"/>
    <property type="project" value="InterPro"/>
</dbReference>
<dbReference type="GO" id="GO:0005737">
    <property type="term" value="C:cytoplasm"/>
    <property type="evidence" value="ECO:0007669"/>
    <property type="project" value="TreeGrafter"/>
</dbReference>
<keyword evidence="3" id="KW-0479">Metal-binding</keyword>
<organism evidence="6 7">
    <name type="scientific">Symbiodinium pilosum</name>
    <name type="common">Dinoflagellate</name>
    <dbReference type="NCBI Taxonomy" id="2952"/>
    <lineage>
        <taxon>Eukaryota</taxon>
        <taxon>Sar</taxon>
        <taxon>Alveolata</taxon>
        <taxon>Dinophyceae</taxon>
        <taxon>Suessiales</taxon>
        <taxon>Symbiodiniaceae</taxon>
        <taxon>Symbiodinium</taxon>
    </lineage>
</organism>
<evidence type="ECO:0000256" key="3">
    <source>
        <dbReference type="PROSITE-ProRule" id="PRU00047"/>
    </source>
</evidence>
<dbReference type="InterPro" id="IPR029033">
    <property type="entry name" value="His_PPase_superfam"/>
</dbReference>
<dbReference type="GO" id="GO:0005975">
    <property type="term" value="P:carbohydrate metabolic process"/>
    <property type="evidence" value="ECO:0007669"/>
    <property type="project" value="InterPro"/>
</dbReference>
<dbReference type="PANTHER" id="PTHR12837">
    <property type="entry name" value="POLY ADP-RIBOSE GLYCOHYDROLASE"/>
    <property type="match status" value="1"/>
</dbReference>
<feature type="region of interest" description="Disordered" evidence="4">
    <location>
        <begin position="36"/>
        <end position="57"/>
    </location>
</feature>
<name>A0A812W958_SYMPI</name>
<reference evidence="6" key="1">
    <citation type="submission" date="2021-02" db="EMBL/GenBank/DDBJ databases">
        <authorList>
            <person name="Dougan E. K."/>
            <person name="Rhodes N."/>
            <person name="Thang M."/>
            <person name="Chan C."/>
        </authorList>
    </citation>
    <scope>NUCLEOTIDE SEQUENCE</scope>
</reference>
<dbReference type="InterPro" id="IPR007724">
    <property type="entry name" value="Poly_GlycHdrlase"/>
</dbReference>
<feature type="binding site" evidence="2">
    <location>
        <position position="406"/>
    </location>
    <ligand>
        <name>substrate</name>
    </ligand>
</feature>
<dbReference type="InterPro" id="IPR032570">
    <property type="entry name" value="SF1-HH"/>
</dbReference>
<feature type="active site" evidence="1">
    <location>
        <position position="351"/>
    </location>
</feature>
<dbReference type="GO" id="GO:0009225">
    <property type="term" value="P:nucleotide-sugar metabolic process"/>
    <property type="evidence" value="ECO:0007669"/>
    <property type="project" value="TreeGrafter"/>
</dbReference>
<feature type="active site" evidence="1">
    <location>
        <position position="352"/>
    </location>
</feature>
<dbReference type="Pfam" id="PF05028">
    <property type="entry name" value="PARG_cat_C"/>
    <property type="match status" value="1"/>
</dbReference>
<dbReference type="InterPro" id="IPR046372">
    <property type="entry name" value="PARG_cat_C"/>
</dbReference>
<dbReference type="SMART" id="SM00343">
    <property type="entry name" value="ZnF_C2HC"/>
    <property type="match status" value="2"/>
</dbReference>
<gene>
    <name evidence="6" type="primary">PARG</name>
    <name evidence="6" type="ORF">SPIL2461_LOCUS18538</name>
</gene>
<dbReference type="Gene3D" id="6.10.140.1790">
    <property type="match status" value="1"/>
</dbReference>
<dbReference type="AlphaFoldDB" id="A0A812W958"/>
<dbReference type="PROSITE" id="PS50158">
    <property type="entry name" value="ZF_CCHC"/>
    <property type="match status" value="2"/>
</dbReference>
<dbReference type="GO" id="GO:0006282">
    <property type="term" value="P:regulation of DNA repair"/>
    <property type="evidence" value="ECO:0007669"/>
    <property type="project" value="InterPro"/>
</dbReference>
<dbReference type="Proteomes" id="UP000649617">
    <property type="component" value="Unassembled WGS sequence"/>
</dbReference>
<dbReference type="GO" id="GO:0005634">
    <property type="term" value="C:nucleus"/>
    <property type="evidence" value="ECO:0007669"/>
    <property type="project" value="TreeGrafter"/>
</dbReference>
<dbReference type="GO" id="GO:0008270">
    <property type="term" value="F:zinc ion binding"/>
    <property type="evidence" value="ECO:0007669"/>
    <property type="project" value="UniProtKB-KW"/>
</dbReference>
<dbReference type="GO" id="GO:1990966">
    <property type="term" value="P:ATP generation from poly-ADP-D-ribose"/>
    <property type="evidence" value="ECO:0007669"/>
    <property type="project" value="TreeGrafter"/>
</dbReference>
<dbReference type="InterPro" id="IPR036875">
    <property type="entry name" value="Znf_CCHC_sf"/>
</dbReference>
<feature type="domain" description="CCHC-type" evidence="5">
    <location>
        <begin position="620"/>
        <end position="636"/>
    </location>
</feature>
<dbReference type="Pfam" id="PF00300">
    <property type="entry name" value="His_Phos_1"/>
    <property type="match status" value="1"/>
</dbReference>
<evidence type="ECO:0000313" key="6">
    <source>
        <dbReference type="EMBL" id="CAE7671669.1"/>
    </source>
</evidence>
<dbReference type="SUPFAM" id="SSF57756">
    <property type="entry name" value="Retrovirus zinc finger-like domains"/>
    <property type="match status" value="1"/>
</dbReference>
<evidence type="ECO:0000313" key="7">
    <source>
        <dbReference type="Proteomes" id="UP000649617"/>
    </source>
</evidence>